<dbReference type="PANTHER" id="PTHR48047">
    <property type="entry name" value="GLYCOSYLTRANSFERASE"/>
    <property type="match status" value="1"/>
</dbReference>
<comment type="caution">
    <text evidence="3">The sequence shown here is derived from an EMBL/GenBank/DDBJ whole genome shotgun (WGS) entry which is preliminary data.</text>
</comment>
<dbReference type="PANTHER" id="PTHR48047:SF51">
    <property type="entry name" value="GLYCOSYLTRANSFERASE"/>
    <property type="match status" value="1"/>
</dbReference>
<evidence type="ECO:0000313" key="4">
    <source>
        <dbReference type="Proteomes" id="UP001293593"/>
    </source>
</evidence>
<keyword evidence="2" id="KW-0328">Glycosyltransferase</keyword>
<evidence type="ECO:0000256" key="1">
    <source>
        <dbReference type="ARBA" id="ARBA00009995"/>
    </source>
</evidence>
<dbReference type="GO" id="GO:0035251">
    <property type="term" value="F:UDP-glucosyltransferase activity"/>
    <property type="evidence" value="ECO:0007669"/>
    <property type="project" value="TreeGrafter"/>
</dbReference>
<evidence type="ECO:0000313" key="3">
    <source>
        <dbReference type="EMBL" id="KAK4272088.1"/>
    </source>
</evidence>
<dbReference type="AlphaFoldDB" id="A0AAE1JM45"/>
<keyword evidence="2" id="KW-0808">Transferase</keyword>
<name>A0AAE1JM45_9FABA</name>
<dbReference type="Gene3D" id="3.40.50.2000">
    <property type="entry name" value="Glycogen Phosphorylase B"/>
    <property type="match status" value="1"/>
</dbReference>
<comment type="similarity">
    <text evidence="1">Belongs to the UDP-glycosyltransferase family.</text>
</comment>
<dbReference type="Proteomes" id="UP001293593">
    <property type="component" value="Unassembled WGS sequence"/>
</dbReference>
<organism evidence="3 4">
    <name type="scientific">Acacia crassicarpa</name>
    <name type="common">northern wattle</name>
    <dbReference type="NCBI Taxonomy" id="499986"/>
    <lineage>
        <taxon>Eukaryota</taxon>
        <taxon>Viridiplantae</taxon>
        <taxon>Streptophyta</taxon>
        <taxon>Embryophyta</taxon>
        <taxon>Tracheophyta</taxon>
        <taxon>Spermatophyta</taxon>
        <taxon>Magnoliopsida</taxon>
        <taxon>eudicotyledons</taxon>
        <taxon>Gunneridae</taxon>
        <taxon>Pentapetalae</taxon>
        <taxon>rosids</taxon>
        <taxon>fabids</taxon>
        <taxon>Fabales</taxon>
        <taxon>Fabaceae</taxon>
        <taxon>Caesalpinioideae</taxon>
        <taxon>mimosoid clade</taxon>
        <taxon>Acacieae</taxon>
        <taxon>Acacia</taxon>
    </lineage>
</organism>
<sequence>MASVRNEEDSCQPHPHVLLFPFMAKGHTIPLLRFARLLLHRNASVTVVTTPANRPFVTESLQNTTASIIDLPFPANVPDVPAGVESTDQLPSMSSFYKFASATVHMQPHFERMLESLPSVSFLVSDGFLWWTLHAASKFGIPTLVFYGLSSYFSAVCREAVMTGIFNGPSLTTSQSS</sequence>
<reference evidence="3" key="1">
    <citation type="submission" date="2023-10" db="EMBL/GenBank/DDBJ databases">
        <title>Chromosome-level genome of the transformable northern wattle, Acacia crassicarpa.</title>
        <authorList>
            <person name="Massaro I."/>
            <person name="Sinha N.R."/>
            <person name="Poethig S."/>
            <person name="Leichty A.R."/>
        </authorList>
    </citation>
    <scope>NUCLEOTIDE SEQUENCE</scope>
    <source>
        <strain evidence="3">Acra3RX</strain>
        <tissue evidence="3">Leaf</tissue>
    </source>
</reference>
<protein>
    <submittedName>
        <fullName evidence="3">Uncharacterized protein</fullName>
    </submittedName>
</protein>
<keyword evidence="4" id="KW-1185">Reference proteome</keyword>
<dbReference type="SUPFAM" id="SSF53756">
    <property type="entry name" value="UDP-Glycosyltransferase/glycogen phosphorylase"/>
    <property type="match status" value="1"/>
</dbReference>
<proteinExistence type="inferred from homology"/>
<gene>
    <name evidence="3" type="ORF">QN277_020687</name>
</gene>
<accession>A0AAE1JM45</accession>
<dbReference type="EMBL" id="JAWXYG010000005">
    <property type="protein sequence ID" value="KAK4272088.1"/>
    <property type="molecule type" value="Genomic_DNA"/>
</dbReference>
<evidence type="ECO:0000256" key="2">
    <source>
        <dbReference type="ARBA" id="ARBA00022676"/>
    </source>
</evidence>